<dbReference type="GO" id="GO:0019752">
    <property type="term" value="P:carboxylic acid metabolic process"/>
    <property type="evidence" value="ECO:0007669"/>
    <property type="project" value="UniProtKB-ARBA"/>
</dbReference>
<comment type="similarity">
    <text evidence="1 3">Belongs to the TPP enzyme family.</text>
</comment>
<comment type="caution">
    <text evidence="7">The sequence shown here is derived from an EMBL/GenBank/DDBJ whole genome shotgun (WGS) entry which is preliminary data.</text>
</comment>
<dbReference type="CDD" id="cd02002">
    <property type="entry name" value="TPP_BFDC"/>
    <property type="match status" value="1"/>
</dbReference>
<organism evidence="7 8">
    <name type="scientific">Desulfovibrio desulfuricans</name>
    <dbReference type="NCBI Taxonomy" id="876"/>
    <lineage>
        <taxon>Bacteria</taxon>
        <taxon>Pseudomonadati</taxon>
        <taxon>Thermodesulfobacteriota</taxon>
        <taxon>Desulfovibrionia</taxon>
        <taxon>Desulfovibrionales</taxon>
        <taxon>Desulfovibrionaceae</taxon>
        <taxon>Desulfovibrio</taxon>
    </lineage>
</organism>
<evidence type="ECO:0000256" key="1">
    <source>
        <dbReference type="ARBA" id="ARBA00007812"/>
    </source>
</evidence>
<evidence type="ECO:0000259" key="6">
    <source>
        <dbReference type="Pfam" id="PF02776"/>
    </source>
</evidence>
<evidence type="ECO:0000256" key="2">
    <source>
        <dbReference type="ARBA" id="ARBA00023052"/>
    </source>
</evidence>
<name>A0AA94HT47_DESDE</name>
<evidence type="ECO:0000259" key="5">
    <source>
        <dbReference type="Pfam" id="PF02775"/>
    </source>
</evidence>
<evidence type="ECO:0000256" key="3">
    <source>
        <dbReference type="RuleBase" id="RU362132"/>
    </source>
</evidence>
<dbReference type="RefSeq" id="WP_072311930.1">
    <property type="nucleotide sequence ID" value="NZ_FPIW01000028.1"/>
</dbReference>
<dbReference type="InterPro" id="IPR029061">
    <property type="entry name" value="THDP-binding"/>
</dbReference>
<dbReference type="Pfam" id="PF00205">
    <property type="entry name" value="TPP_enzyme_M"/>
    <property type="match status" value="1"/>
</dbReference>
<dbReference type="Pfam" id="PF02776">
    <property type="entry name" value="TPP_enzyme_N"/>
    <property type="match status" value="1"/>
</dbReference>
<dbReference type="GO" id="GO:0000287">
    <property type="term" value="F:magnesium ion binding"/>
    <property type="evidence" value="ECO:0007669"/>
    <property type="project" value="InterPro"/>
</dbReference>
<dbReference type="CDD" id="cd07035">
    <property type="entry name" value="TPP_PYR_POX_like"/>
    <property type="match status" value="1"/>
</dbReference>
<dbReference type="InterPro" id="IPR045229">
    <property type="entry name" value="TPP_enz"/>
</dbReference>
<dbReference type="PANTHER" id="PTHR18968:SF86">
    <property type="entry name" value="ACETOLACTATE SYNTHASE LARGE SUBUNIT ILVX-RELATED"/>
    <property type="match status" value="1"/>
</dbReference>
<dbReference type="PANTHER" id="PTHR18968">
    <property type="entry name" value="THIAMINE PYROPHOSPHATE ENZYMES"/>
    <property type="match status" value="1"/>
</dbReference>
<dbReference type="GO" id="GO:0003984">
    <property type="term" value="F:acetolactate synthase activity"/>
    <property type="evidence" value="ECO:0007669"/>
    <property type="project" value="TreeGrafter"/>
</dbReference>
<gene>
    <name evidence="7" type="ORF">SAMN02910291_01686</name>
</gene>
<dbReference type="EMBL" id="FPIW01000028">
    <property type="protein sequence ID" value="SFW52441.1"/>
    <property type="molecule type" value="Genomic_DNA"/>
</dbReference>
<sequence>MAKTIRQVTFELLRQLGITTIFGNPGSTEETFLKDFPKDFRYIQTLQEASAVGAADGYAQATRKPALVNVHTSAGLCNAMSNILTASMNKTPLIITAGNQTREMLLMEPWLTNVEPAELPKPWVKWSYEPVRAEDVPAAFMRAYAMAMQPPTGPVFLSIPLDDWDKPALGEPVARSLAGRVGPDPKRLAEFADLLSKAKNPALIYGAAIARGDGWKQAVALAEKLNAKVWAAPASERPPFPETHPLYAGGLPFAIGPLAKKLEGHDVAIVIGAPVFRYYPYVEGQYIPDGLRLLHISDDPAETGRAPVGDSMLCDAVLALEALETLVQARSATCEVCRQPHCMAPHAAAPAAAPGKVMTALELFKTLRECTPAEAVLVEESPSNLGELHTAWPVERPDSFYTFASGSLGWNLPASVGIALAERDSGRNRPVVAIIGDGSMQYSVQGLWTAAQQGLPILFVIPRNGEYAILKSFAVLEETPGVPGLDLPGLDTVAIAKGYGCEAIRVETVDEVRKVCVEAFKRSGPTLIEVPIVPTIPPLL</sequence>
<dbReference type="SUPFAM" id="SSF52467">
    <property type="entry name" value="DHS-like NAD/FAD-binding domain"/>
    <property type="match status" value="1"/>
</dbReference>
<dbReference type="Pfam" id="PF02775">
    <property type="entry name" value="TPP_enzyme_C"/>
    <property type="match status" value="1"/>
</dbReference>
<dbReference type="Gene3D" id="3.40.50.1220">
    <property type="entry name" value="TPP-binding domain"/>
    <property type="match status" value="1"/>
</dbReference>
<feature type="domain" description="Thiamine pyrophosphate enzyme N-terminal TPP-binding" evidence="6">
    <location>
        <begin position="4"/>
        <end position="105"/>
    </location>
</feature>
<evidence type="ECO:0000259" key="4">
    <source>
        <dbReference type="Pfam" id="PF00205"/>
    </source>
</evidence>
<dbReference type="AlphaFoldDB" id="A0AA94HT47"/>
<proteinExistence type="inferred from homology"/>
<dbReference type="GO" id="GO:0050660">
    <property type="term" value="F:flavin adenine dinucleotide binding"/>
    <property type="evidence" value="ECO:0007669"/>
    <property type="project" value="TreeGrafter"/>
</dbReference>
<reference evidence="8" key="1">
    <citation type="submission" date="2016-11" db="EMBL/GenBank/DDBJ databases">
        <authorList>
            <person name="Jaros S."/>
            <person name="Januszkiewicz K."/>
            <person name="Wedrychowicz H."/>
        </authorList>
    </citation>
    <scope>NUCLEOTIDE SEQUENCE [LARGE SCALE GENOMIC DNA]</scope>
    <source>
        <strain evidence="8">DSM 7057</strain>
    </source>
</reference>
<feature type="domain" description="Thiamine pyrophosphate enzyme TPP-binding" evidence="5">
    <location>
        <begin position="389"/>
        <end position="530"/>
    </location>
</feature>
<evidence type="ECO:0000313" key="8">
    <source>
        <dbReference type="Proteomes" id="UP000182680"/>
    </source>
</evidence>
<dbReference type="NCBIfam" id="NF005485">
    <property type="entry name" value="PRK07092.1"/>
    <property type="match status" value="1"/>
</dbReference>
<dbReference type="InterPro" id="IPR011766">
    <property type="entry name" value="TPP_enzyme_TPP-bd"/>
</dbReference>
<dbReference type="Gene3D" id="3.40.50.970">
    <property type="match status" value="2"/>
</dbReference>
<protein>
    <submittedName>
        <fullName evidence="7">Benzoylformate decarboxylase</fullName>
    </submittedName>
</protein>
<dbReference type="InterPro" id="IPR012001">
    <property type="entry name" value="Thiamin_PyroP_enz_TPP-bd_dom"/>
</dbReference>
<keyword evidence="2 3" id="KW-0786">Thiamine pyrophosphate</keyword>
<feature type="domain" description="Thiamine pyrophosphate enzyme central" evidence="4">
    <location>
        <begin position="189"/>
        <end position="323"/>
    </location>
</feature>
<dbReference type="InterPro" id="IPR029035">
    <property type="entry name" value="DHS-like_NAD/FAD-binding_dom"/>
</dbReference>
<dbReference type="InterPro" id="IPR012000">
    <property type="entry name" value="Thiamin_PyroP_enz_cen_dom"/>
</dbReference>
<evidence type="ECO:0000313" key="7">
    <source>
        <dbReference type="EMBL" id="SFW52441.1"/>
    </source>
</evidence>
<dbReference type="GO" id="GO:0030976">
    <property type="term" value="F:thiamine pyrophosphate binding"/>
    <property type="evidence" value="ECO:0007669"/>
    <property type="project" value="InterPro"/>
</dbReference>
<dbReference type="SUPFAM" id="SSF52518">
    <property type="entry name" value="Thiamin diphosphate-binding fold (THDP-binding)"/>
    <property type="match status" value="2"/>
</dbReference>
<dbReference type="Proteomes" id="UP000182680">
    <property type="component" value="Unassembled WGS sequence"/>
</dbReference>
<accession>A0AA94HT47</accession>